<evidence type="ECO:0000256" key="1">
    <source>
        <dbReference type="SAM" id="MobiDB-lite"/>
    </source>
</evidence>
<sequence length="348" mass="37098">MEEIGTRRRRRRRWLRRTKIGFRQRVAPPRRSRSSGQRLHGERDISAAAAARPASGQSFLRRTRLTRHRYGWRAARHGRAGSPSFCRGLTKTNAVVPSPHRSLFRGPSTRRLHAVAAQLRRAPLRSGSTWGWTLAPLLASHRRTSRLSPTTAAGTAPPPPVGQSERPLTNRDAVFATSRGRNHNRGGRRPPWHPSAPHDGHPRVGDAAAAAAQGRRGAPQRTSGPGGAGSGRQRPRGNRPRAATDAPAWWKPPPPPLRVDPARGSPDPPSGAPDLASELPSSAVGRQPPWGAELEVPPQDSGRGKSGLAAAVPAAERASAGLLERRRVGGTGEGARGGGGSGAARVAR</sequence>
<feature type="region of interest" description="Disordered" evidence="1">
    <location>
        <begin position="143"/>
        <end position="348"/>
    </location>
</feature>
<keyword evidence="3" id="KW-1185">Reference proteome</keyword>
<accession>A0A8T0TI37</accession>
<evidence type="ECO:0000313" key="3">
    <source>
        <dbReference type="Proteomes" id="UP000823388"/>
    </source>
</evidence>
<gene>
    <name evidence="2" type="ORF">PVAP13_4KG198081</name>
</gene>
<dbReference type="EMBL" id="CM029043">
    <property type="protein sequence ID" value="KAG2610530.1"/>
    <property type="molecule type" value="Genomic_DNA"/>
</dbReference>
<dbReference type="AlphaFoldDB" id="A0A8T0TI37"/>
<protein>
    <submittedName>
        <fullName evidence="2">Uncharacterized protein</fullName>
    </submittedName>
</protein>
<feature type="compositionally biased region" description="Low complexity" evidence="1">
    <location>
        <begin position="207"/>
        <end position="221"/>
    </location>
</feature>
<proteinExistence type="predicted"/>
<evidence type="ECO:0000313" key="2">
    <source>
        <dbReference type="EMBL" id="KAG2610530.1"/>
    </source>
</evidence>
<feature type="region of interest" description="Disordered" evidence="1">
    <location>
        <begin position="26"/>
        <end position="58"/>
    </location>
</feature>
<feature type="compositionally biased region" description="Gly residues" evidence="1">
    <location>
        <begin position="329"/>
        <end position="342"/>
    </location>
</feature>
<dbReference type="Proteomes" id="UP000823388">
    <property type="component" value="Chromosome 4K"/>
</dbReference>
<feature type="compositionally biased region" description="Basic residues" evidence="1">
    <location>
        <begin position="180"/>
        <end position="191"/>
    </location>
</feature>
<organism evidence="2 3">
    <name type="scientific">Panicum virgatum</name>
    <name type="common">Blackwell switchgrass</name>
    <dbReference type="NCBI Taxonomy" id="38727"/>
    <lineage>
        <taxon>Eukaryota</taxon>
        <taxon>Viridiplantae</taxon>
        <taxon>Streptophyta</taxon>
        <taxon>Embryophyta</taxon>
        <taxon>Tracheophyta</taxon>
        <taxon>Spermatophyta</taxon>
        <taxon>Magnoliopsida</taxon>
        <taxon>Liliopsida</taxon>
        <taxon>Poales</taxon>
        <taxon>Poaceae</taxon>
        <taxon>PACMAD clade</taxon>
        <taxon>Panicoideae</taxon>
        <taxon>Panicodae</taxon>
        <taxon>Paniceae</taxon>
        <taxon>Panicinae</taxon>
        <taxon>Panicum</taxon>
        <taxon>Panicum sect. Hiantes</taxon>
    </lineage>
</organism>
<reference evidence="2" key="1">
    <citation type="submission" date="2020-05" db="EMBL/GenBank/DDBJ databases">
        <title>WGS assembly of Panicum virgatum.</title>
        <authorList>
            <person name="Lovell J.T."/>
            <person name="Jenkins J."/>
            <person name="Shu S."/>
            <person name="Juenger T.E."/>
            <person name="Schmutz J."/>
        </authorList>
    </citation>
    <scope>NUCLEOTIDE SEQUENCE</scope>
    <source>
        <strain evidence="2">AP13</strain>
    </source>
</reference>
<feature type="compositionally biased region" description="Low complexity" evidence="1">
    <location>
        <begin position="309"/>
        <end position="322"/>
    </location>
</feature>
<name>A0A8T0TI37_PANVG</name>
<comment type="caution">
    <text evidence="2">The sequence shown here is derived from an EMBL/GenBank/DDBJ whole genome shotgun (WGS) entry which is preliminary data.</text>
</comment>